<dbReference type="Pfam" id="PF08220">
    <property type="entry name" value="HTH_DeoR"/>
    <property type="match status" value="1"/>
</dbReference>
<dbReference type="SMART" id="SM00420">
    <property type="entry name" value="HTH_DEOR"/>
    <property type="match status" value="1"/>
</dbReference>
<dbReference type="GO" id="GO:0003700">
    <property type="term" value="F:DNA-binding transcription factor activity"/>
    <property type="evidence" value="ECO:0007669"/>
    <property type="project" value="InterPro"/>
</dbReference>
<dbReference type="OrthoDB" id="9814815at2"/>
<dbReference type="AlphaFoldDB" id="A0A4R2NIC0"/>
<dbReference type="PANTHER" id="PTHR30363:SF4">
    <property type="entry name" value="GLYCEROL-3-PHOSPHATE REGULON REPRESSOR"/>
    <property type="match status" value="1"/>
</dbReference>
<dbReference type="PRINTS" id="PR00037">
    <property type="entry name" value="HTHLACR"/>
</dbReference>
<evidence type="ECO:0000313" key="6">
    <source>
        <dbReference type="EMBL" id="TCP21100.1"/>
    </source>
</evidence>
<evidence type="ECO:0000259" key="5">
    <source>
        <dbReference type="PROSITE" id="PS51000"/>
    </source>
</evidence>
<keyword evidence="7" id="KW-1185">Reference proteome</keyword>
<dbReference type="InterPro" id="IPR036390">
    <property type="entry name" value="WH_DNA-bd_sf"/>
</dbReference>
<dbReference type="InterPro" id="IPR037171">
    <property type="entry name" value="NagB/RpiA_transferase-like"/>
</dbReference>
<dbReference type="SUPFAM" id="SSF46785">
    <property type="entry name" value="Winged helix' DNA-binding domain"/>
    <property type="match status" value="1"/>
</dbReference>
<dbReference type="RefSeq" id="WP_132605160.1">
    <property type="nucleotide sequence ID" value="NZ_NRRP01000010.1"/>
</dbReference>
<dbReference type="InterPro" id="IPR018356">
    <property type="entry name" value="Tscrpt_reg_HTH_DeoR_CS"/>
</dbReference>
<dbReference type="InterPro" id="IPR036388">
    <property type="entry name" value="WH-like_DNA-bd_sf"/>
</dbReference>
<dbReference type="EMBL" id="SLXL01000013">
    <property type="protein sequence ID" value="TCP21100.1"/>
    <property type="molecule type" value="Genomic_DNA"/>
</dbReference>
<protein>
    <submittedName>
        <fullName evidence="6">DeoR family transcriptional regulator</fullName>
    </submittedName>
</protein>
<dbReference type="SUPFAM" id="SSF100950">
    <property type="entry name" value="NagB/RpiA/CoA transferase-like"/>
    <property type="match status" value="1"/>
</dbReference>
<evidence type="ECO:0000256" key="2">
    <source>
        <dbReference type="ARBA" id="ARBA00023015"/>
    </source>
</evidence>
<keyword evidence="1" id="KW-0678">Repressor</keyword>
<name>A0A4R2NIC0_RHOAD</name>
<keyword evidence="4" id="KW-0804">Transcription</keyword>
<feature type="domain" description="HTH deoR-type" evidence="5">
    <location>
        <begin position="5"/>
        <end position="60"/>
    </location>
</feature>
<comment type="caution">
    <text evidence="6">The sequence shown here is derived from an EMBL/GenBank/DDBJ whole genome shotgun (WGS) entry which is preliminary data.</text>
</comment>
<dbReference type="Gene3D" id="3.40.50.1360">
    <property type="match status" value="1"/>
</dbReference>
<proteinExistence type="predicted"/>
<keyword evidence="2" id="KW-0805">Transcription regulation</keyword>
<evidence type="ECO:0000256" key="1">
    <source>
        <dbReference type="ARBA" id="ARBA00022491"/>
    </source>
</evidence>
<gene>
    <name evidence="6" type="ORF">EV656_11321</name>
</gene>
<dbReference type="GO" id="GO:0003677">
    <property type="term" value="F:DNA binding"/>
    <property type="evidence" value="ECO:0007669"/>
    <property type="project" value="UniProtKB-KW"/>
</dbReference>
<dbReference type="PROSITE" id="PS00894">
    <property type="entry name" value="HTH_DEOR_1"/>
    <property type="match status" value="1"/>
</dbReference>
<evidence type="ECO:0000256" key="4">
    <source>
        <dbReference type="ARBA" id="ARBA00023163"/>
    </source>
</evidence>
<dbReference type="Pfam" id="PF00455">
    <property type="entry name" value="DeoRC"/>
    <property type="match status" value="1"/>
</dbReference>
<organism evidence="6 7">
    <name type="scientific">Rhodovulum adriaticum</name>
    <name type="common">Rhodopseudomonas adriatica</name>
    <dbReference type="NCBI Taxonomy" id="35804"/>
    <lineage>
        <taxon>Bacteria</taxon>
        <taxon>Pseudomonadati</taxon>
        <taxon>Pseudomonadota</taxon>
        <taxon>Alphaproteobacteria</taxon>
        <taxon>Rhodobacterales</taxon>
        <taxon>Paracoccaceae</taxon>
        <taxon>Rhodovulum</taxon>
    </lineage>
</organism>
<dbReference type="PROSITE" id="PS51000">
    <property type="entry name" value="HTH_DEOR_2"/>
    <property type="match status" value="1"/>
</dbReference>
<dbReference type="InterPro" id="IPR050313">
    <property type="entry name" value="Carb_Metab_HTH_regulators"/>
</dbReference>
<reference evidence="6 7" key="1">
    <citation type="submission" date="2019-03" db="EMBL/GenBank/DDBJ databases">
        <title>Genomic Encyclopedia of Type Strains, Phase IV (KMG-IV): sequencing the most valuable type-strain genomes for metagenomic binning, comparative biology and taxonomic classification.</title>
        <authorList>
            <person name="Goeker M."/>
        </authorList>
    </citation>
    <scope>NUCLEOTIDE SEQUENCE [LARGE SCALE GENOMIC DNA]</scope>
    <source>
        <strain evidence="6 7">DSM 2781</strain>
    </source>
</reference>
<dbReference type="Gene3D" id="1.10.10.10">
    <property type="entry name" value="Winged helix-like DNA-binding domain superfamily/Winged helix DNA-binding domain"/>
    <property type="match status" value="1"/>
</dbReference>
<sequence length="255" mass="27594">MTGKKAARQKQILAELTTTPTMRVSALSEALSVTTETIRRDLDELARQGLISRTYGGAMLRQQAEPTLTQRHNELVTEREAIARIAVPMLKDARVIMIGSGATTVHVARRLVYELNNITVITHSFGVATALAFNPTISVMMAPGLYHSGEGAMHGAQTVRFLSDFTADWAVLGASGLSPDGPSDALIEAADVYSAMLRQATRRMVVADHTKFDRMSTARYARWSNIDVLASDRTPTGPMAAALKRAEVETLIAPG</sequence>
<keyword evidence="3" id="KW-0238">DNA-binding</keyword>
<dbReference type="InterPro" id="IPR014036">
    <property type="entry name" value="DeoR-like_C"/>
</dbReference>
<evidence type="ECO:0000313" key="7">
    <source>
        <dbReference type="Proteomes" id="UP000295733"/>
    </source>
</evidence>
<accession>A0A4R2NIC0</accession>
<evidence type="ECO:0000256" key="3">
    <source>
        <dbReference type="ARBA" id="ARBA00023125"/>
    </source>
</evidence>
<dbReference type="SMART" id="SM01134">
    <property type="entry name" value="DeoRC"/>
    <property type="match status" value="1"/>
</dbReference>
<dbReference type="InterPro" id="IPR001034">
    <property type="entry name" value="DeoR_HTH"/>
</dbReference>
<dbReference type="PANTHER" id="PTHR30363">
    <property type="entry name" value="HTH-TYPE TRANSCRIPTIONAL REGULATOR SRLR-RELATED"/>
    <property type="match status" value="1"/>
</dbReference>
<dbReference type="Proteomes" id="UP000295733">
    <property type="component" value="Unassembled WGS sequence"/>
</dbReference>